<name>A0A7Y7X973_9PSED</name>
<evidence type="ECO:0000313" key="1">
    <source>
        <dbReference type="EMBL" id="NWB95527.1"/>
    </source>
</evidence>
<dbReference type="Pfam" id="PF22014">
    <property type="entry name" value="DUF6932"/>
    <property type="match status" value="1"/>
</dbReference>
<dbReference type="EMBL" id="JACAQB010000004">
    <property type="protein sequence ID" value="NWB95527.1"/>
    <property type="molecule type" value="Genomic_DNA"/>
</dbReference>
<organism evidence="1 2">
    <name type="scientific">Pseudomonas gingeri</name>
    <dbReference type="NCBI Taxonomy" id="117681"/>
    <lineage>
        <taxon>Bacteria</taxon>
        <taxon>Pseudomonadati</taxon>
        <taxon>Pseudomonadota</taxon>
        <taxon>Gammaproteobacteria</taxon>
        <taxon>Pseudomonadales</taxon>
        <taxon>Pseudomonadaceae</taxon>
        <taxon>Pseudomonas</taxon>
    </lineage>
</organism>
<evidence type="ECO:0000313" key="2">
    <source>
        <dbReference type="Proteomes" id="UP000539985"/>
    </source>
</evidence>
<gene>
    <name evidence="1" type="ORF">HX882_06460</name>
</gene>
<dbReference type="RefSeq" id="WP_177091450.1">
    <property type="nucleotide sequence ID" value="NZ_JACAOS010000003.1"/>
</dbReference>
<accession>A0A7Y7X973</accession>
<protein>
    <submittedName>
        <fullName evidence="1">Uncharacterized protein</fullName>
    </submittedName>
</protein>
<comment type="caution">
    <text evidence="1">The sequence shown here is derived from an EMBL/GenBank/DDBJ whole genome shotgun (WGS) entry which is preliminary data.</text>
</comment>
<sequence>MIPDWNVEGLIPPINEQNPAGHDRSPYEVELPLLVQHFATSFDRCAILEGYLSHRAELHRMGMASGFQWLDGSFTENIELIDRRPPRDIDVVTFTSEGDDFYDDLTPDDIRLLGATRADKAYVKQQFKVDFYVQSLCDAPEILVGMTSYWYSMWSHRRSKQWKGFLRVDLDPQHDQAAQDALVARKQEFAHE</sequence>
<reference evidence="1 2" key="1">
    <citation type="submission" date="2020-04" db="EMBL/GenBank/DDBJ databases">
        <title>Molecular characterization of pseudomonads from Agaricus bisporus reveal novel blotch 2 pathogens in Western Europe.</title>
        <authorList>
            <person name="Taparia T."/>
            <person name="Krijger M."/>
            <person name="Haynes E."/>
            <person name="Elpinstone J.G."/>
            <person name="Noble R."/>
            <person name="Van Der Wolf J."/>
        </authorList>
    </citation>
    <scope>NUCLEOTIDE SEQUENCE [LARGE SCALE GENOMIC DNA]</scope>
    <source>
        <strain evidence="1 2">H7001</strain>
    </source>
</reference>
<dbReference type="Proteomes" id="UP000539985">
    <property type="component" value="Unassembled WGS sequence"/>
</dbReference>
<dbReference type="AlphaFoldDB" id="A0A7Y7X973"/>
<proteinExistence type="predicted"/>
<dbReference type="InterPro" id="IPR053860">
    <property type="entry name" value="DUF6932"/>
</dbReference>